<dbReference type="SUPFAM" id="SSF53335">
    <property type="entry name" value="S-adenosyl-L-methionine-dependent methyltransferases"/>
    <property type="match status" value="1"/>
</dbReference>
<organism evidence="1">
    <name type="scientific">Candidatus Kentrum sp. DK</name>
    <dbReference type="NCBI Taxonomy" id="2126562"/>
    <lineage>
        <taxon>Bacteria</taxon>
        <taxon>Pseudomonadati</taxon>
        <taxon>Pseudomonadota</taxon>
        <taxon>Gammaproteobacteria</taxon>
        <taxon>Candidatus Kentrum</taxon>
    </lineage>
</organism>
<evidence type="ECO:0000313" key="1">
    <source>
        <dbReference type="EMBL" id="VFJ58555.1"/>
    </source>
</evidence>
<dbReference type="EMBL" id="CAADEY010000066">
    <property type="protein sequence ID" value="VFJ58555.1"/>
    <property type="molecule type" value="Genomic_DNA"/>
</dbReference>
<dbReference type="Gene3D" id="3.40.50.150">
    <property type="entry name" value="Vaccinia Virus protein VP39"/>
    <property type="match status" value="1"/>
</dbReference>
<dbReference type="InterPro" id="IPR029063">
    <property type="entry name" value="SAM-dependent_MTases_sf"/>
</dbReference>
<dbReference type="Pfam" id="PF13578">
    <property type="entry name" value="Methyltransf_24"/>
    <property type="match status" value="1"/>
</dbReference>
<protein>
    <submittedName>
        <fullName evidence="1">Methyltransferase domain-containing protein</fullName>
    </submittedName>
</protein>
<dbReference type="InterPro" id="IPR008884">
    <property type="entry name" value="TylF_MeTrfase"/>
</dbReference>
<dbReference type="PANTHER" id="PTHR40036:SF1">
    <property type="entry name" value="MACROCIN O-METHYLTRANSFERASE"/>
    <property type="match status" value="1"/>
</dbReference>
<name>A0A450SWW2_9GAMM</name>
<sequence length="228" mass="25741">MLGKCDENKLIENIARYAIGRNKNNFDYLYLAKLLAAIESASYYQENMLLSKAVVGWKNIINDAVAAVTIDGLFLEFGVASGRTINHIASKIKTKVYGFDSFEGLPETWRTGFKKGTFVGKIPDVAENVELIVGMFEVTLPYFAMNTTENVTFLHVDCDLYSSAKTIFDNLEGKIVPGTVILFDEYLNYPGWKFGEYKAFHEFIKSAGLSYEYRSFVPDHQQVCVIIK</sequence>
<dbReference type="PANTHER" id="PTHR40036">
    <property type="entry name" value="MACROCIN O-METHYLTRANSFERASE"/>
    <property type="match status" value="1"/>
</dbReference>
<reference evidence="1" key="1">
    <citation type="submission" date="2019-02" db="EMBL/GenBank/DDBJ databases">
        <authorList>
            <person name="Gruber-Vodicka R. H."/>
            <person name="Seah K. B. B."/>
        </authorList>
    </citation>
    <scope>NUCLEOTIDE SEQUENCE</scope>
    <source>
        <strain evidence="1">BECK_DK161</strain>
    </source>
</reference>
<dbReference type="GO" id="GO:0032259">
    <property type="term" value="P:methylation"/>
    <property type="evidence" value="ECO:0007669"/>
    <property type="project" value="UniProtKB-KW"/>
</dbReference>
<keyword evidence="1" id="KW-0808">Transferase</keyword>
<keyword evidence="1" id="KW-0489">Methyltransferase</keyword>
<proteinExistence type="predicted"/>
<dbReference type="GO" id="GO:0008168">
    <property type="term" value="F:methyltransferase activity"/>
    <property type="evidence" value="ECO:0007669"/>
    <property type="project" value="UniProtKB-KW"/>
</dbReference>
<gene>
    <name evidence="1" type="ORF">BECKDK2373C_GA0170839_10669</name>
</gene>
<accession>A0A450SWW2</accession>
<dbReference type="AlphaFoldDB" id="A0A450SWW2"/>